<name>A0A919SBK6_9ACTN</name>
<accession>A0A919SBK6</accession>
<evidence type="ECO:0000313" key="1">
    <source>
        <dbReference type="EMBL" id="GIM68519.1"/>
    </source>
</evidence>
<dbReference type="GO" id="GO:0030639">
    <property type="term" value="P:polyketide biosynthetic process"/>
    <property type="evidence" value="ECO:0007669"/>
    <property type="project" value="InterPro"/>
</dbReference>
<comment type="caution">
    <text evidence="1">The sequence shown here is derived from an EMBL/GenBank/DDBJ whole genome shotgun (WGS) entry which is preliminary data.</text>
</comment>
<dbReference type="Proteomes" id="UP000680865">
    <property type="component" value="Unassembled WGS sequence"/>
</dbReference>
<organism evidence="1 2">
    <name type="scientific">Winogradskya consettensis</name>
    <dbReference type="NCBI Taxonomy" id="113560"/>
    <lineage>
        <taxon>Bacteria</taxon>
        <taxon>Bacillati</taxon>
        <taxon>Actinomycetota</taxon>
        <taxon>Actinomycetes</taxon>
        <taxon>Micromonosporales</taxon>
        <taxon>Micromonosporaceae</taxon>
        <taxon>Winogradskya</taxon>
    </lineage>
</organism>
<dbReference type="Pfam" id="PF04673">
    <property type="entry name" value="Cyclase_polyket"/>
    <property type="match status" value="1"/>
</dbReference>
<dbReference type="InterPro" id="IPR006765">
    <property type="entry name" value="Polyketide_synth_cyclase"/>
</dbReference>
<sequence length="106" mass="12352">MAHRSLIVARLDPRHQDRVAELFAESDAGELPHLVGVTRRTLYSFHDLYFHLVEADNDVPAKVDEVRRGELFQHIDRGLAEFVSPYHPSWRGPRDAMATPFYEWRP</sequence>
<proteinExistence type="predicted"/>
<dbReference type="RefSeq" id="WP_203841317.1">
    <property type="nucleotide sequence ID" value="NZ_BAAATW010000004.1"/>
</dbReference>
<reference evidence="1" key="1">
    <citation type="submission" date="2021-03" db="EMBL/GenBank/DDBJ databases">
        <title>Whole genome shotgun sequence of Actinoplanes consettensis NBRC 14913.</title>
        <authorList>
            <person name="Komaki H."/>
            <person name="Tamura T."/>
        </authorList>
    </citation>
    <scope>NUCLEOTIDE SEQUENCE</scope>
    <source>
        <strain evidence="1">NBRC 14913</strain>
    </source>
</reference>
<dbReference type="EMBL" id="BOQP01000005">
    <property type="protein sequence ID" value="GIM68519.1"/>
    <property type="molecule type" value="Genomic_DNA"/>
</dbReference>
<dbReference type="SUPFAM" id="SSF54909">
    <property type="entry name" value="Dimeric alpha+beta barrel"/>
    <property type="match status" value="1"/>
</dbReference>
<dbReference type="InterPro" id="IPR038474">
    <property type="entry name" value="Polyketide_synth_cyclase_sf"/>
</dbReference>
<gene>
    <name evidence="1" type="ORF">Aco04nite_11140</name>
</gene>
<protein>
    <submittedName>
        <fullName evidence="1">Polyketide synthase</fullName>
    </submittedName>
</protein>
<dbReference type="AlphaFoldDB" id="A0A919SBK6"/>
<evidence type="ECO:0000313" key="2">
    <source>
        <dbReference type="Proteomes" id="UP000680865"/>
    </source>
</evidence>
<keyword evidence="2" id="KW-1185">Reference proteome</keyword>
<dbReference type="InterPro" id="IPR011008">
    <property type="entry name" value="Dimeric_a/b-barrel"/>
</dbReference>
<dbReference type="Gene3D" id="3.30.70.1090">
    <property type="entry name" value="Dimeric alpha+beta barrel"/>
    <property type="match status" value="1"/>
</dbReference>